<dbReference type="RefSeq" id="WP_166231117.1">
    <property type="nucleotide sequence ID" value="NZ_CBCSIJ010000007.1"/>
</dbReference>
<dbReference type="InterPro" id="IPR017850">
    <property type="entry name" value="Alkaline_phosphatase_core_sf"/>
</dbReference>
<accession>A0ABX0EYR8</accession>
<reference evidence="7 8" key="1">
    <citation type="submission" date="2019-02" db="EMBL/GenBank/DDBJ databases">
        <title>Genome of a new Bacteroidetes strain.</title>
        <authorList>
            <person name="Pitt A."/>
        </authorList>
    </citation>
    <scope>NUCLEOTIDE SEQUENCE [LARGE SCALE GENOMIC DNA]</scope>
    <source>
        <strain evidence="7 8">50C-KIRBA</strain>
    </source>
</reference>
<feature type="domain" description="Sulfatase N-terminal" evidence="6">
    <location>
        <begin position="28"/>
        <end position="348"/>
    </location>
</feature>
<evidence type="ECO:0000259" key="6">
    <source>
        <dbReference type="Pfam" id="PF00884"/>
    </source>
</evidence>
<dbReference type="PANTHER" id="PTHR42693:SF53">
    <property type="entry name" value="ENDO-4-O-SULFATASE"/>
    <property type="match status" value="1"/>
</dbReference>
<dbReference type="InterPro" id="IPR000917">
    <property type="entry name" value="Sulfatase_N"/>
</dbReference>
<comment type="caution">
    <text evidence="7">The sequence shown here is derived from an EMBL/GenBank/DDBJ whole genome shotgun (WGS) entry which is preliminary data.</text>
</comment>
<dbReference type="PANTHER" id="PTHR42693">
    <property type="entry name" value="ARYLSULFATASE FAMILY MEMBER"/>
    <property type="match status" value="1"/>
</dbReference>
<feature type="domain" description="Sulfatase N-terminal" evidence="6">
    <location>
        <begin position="485"/>
        <end position="841"/>
    </location>
</feature>
<sequence>MKKYTLFTLIALLSAFVSFSKVPKPKKPNVILILMDDLGYGDLSCYGALQYETPNIDRMANQGIRFTNFLSAQAVCSASRAGILTGCYPNRVGISGALFPNSPVGLSPDEETIAEILKDQGYATGMFGKWHLGDKKEFLPKQQGFDEYVGIPYSNDMWPVDLEGKPITKLGAYKQDLPVLSIYEGDEPSIYLRNLKDQEQITRVLTQRSVQFIEKNKNKPFFVYIPHSMPHVPIAASPAFQGKSKQGLYGDMMLEVDWSIGEIIKTLKKNHLEENTLVIFTSDNGPWLNYGNHAGSTNGLREGKGTSFEGGQRVPFIAYWKGKIQAGQISNKLAAAIDVLPTIAQATQAKLPKKKIDGVSIWPILQGDSQAEPRKDFLYYYRRNNLEAVRKGDWKLVLPHPGRTYEGFLPANDGLAGQVNENAPVPQGLYDLRRDPGERYDVQAKYPDKVKDLLLLADRAREELGDDLTQKKGKENREIGRIKKPNVVYIYADDLGYGELGAYGQKIIKTPYLDALAKQGIKFTQHYTSAPVCAPARCMLLTGKHAGHSQIRGNHELGGFTDETERGQMPLEANTFTLGTLMKNAGYQTAAIGKWGLGMANGSGNPNAHGFDYFYGLLDQKQAHNYYTTHLWENGKWDTLNNKYINVHQFQGKGAPVGIDFKQFQGKEYVVDKMMDKALSFVEKNKHLPFFLYLPLPLPHVSLQAPDEAIKPYVGVFPDSAYLGKKGYTPTAHPRATYAGMISYLDTQVGRLVEALKKYKIDKQTIVFFSSDNGATFDVGGVDTEFFQSTAGLRGRKQDVYEGGIREPLIVSWPGVIPGGQINHLPSVQYDMMATLAELTGQHVADTDGISFLPSILKKGEQKQRPFIYFEFPEKTGQVAIRIQQWKGVKSNLKKNRQDPWEIYDLDNDPYEKKNVADLHPELIPQLDAILKREHRAAKIPSWEIINF</sequence>
<evidence type="ECO:0000256" key="5">
    <source>
        <dbReference type="SAM" id="SignalP"/>
    </source>
</evidence>
<evidence type="ECO:0000256" key="2">
    <source>
        <dbReference type="ARBA" id="ARBA00022723"/>
    </source>
</evidence>
<dbReference type="CDD" id="cd16026">
    <property type="entry name" value="GALNS_like"/>
    <property type="match status" value="1"/>
</dbReference>
<dbReference type="InterPro" id="IPR050738">
    <property type="entry name" value="Sulfatase"/>
</dbReference>
<proteinExistence type="inferred from homology"/>
<dbReference type="SUPFAM" id="SSF53649">
    <property type="entry name" value="Alkaline phosphatase-like"/>
    <property type="match status" value="2"/>
</dbReference>
<gene>
    <name evidence="7" type="ORF">EWU23_08850</name>
</gene>
<dbReference type="Gene3D" id="3.30.1120.10">
    <property type="match status" value="2"/>
</dbReference>
<keyword evidence="3" id="KW-0378">Hydrolase</keyword>
<evidence type="ECO:0000256" key="3">
    <source>
        <dbReference type="ARBA" id="ARBA00022801"/>
    </source>
</evidence>
<feature type="signal peptide" evidence="5">
    <location>
        <begin position="1"/>
        <end position="20"/>
    </location>
</feature>
<feature type="chain" id="PRO_5045499865" description="Sulfatase N-terminal domain-containing protein" evidence="5">
    <location>
        <begin position="21"/>
        <end position="948"/>
    </location>
</feature>
<comment type="similarity">
    <text evidence="1">Belongs to the sulfatase family.</text>
</comment>
<evidence type="ECO:0000256" key="1">
    <source>
        <dbReference type="ARBA" id="ARBA00008779"/>
    </source>
</evidence>
<keyword evidence="8" id="KW-1185">Reference proteome</keyword>
<name>A0ABX0EYR8_9BACT</name>
<dbReference type="CDD" id="cd16145">
    <property type="entry name" value="ARS_like"/>
    <property type="match status" value="1"/>
</dbReference>
<evidence type="ECO:0000313" key="7">
    <source>
        <dbReference type="EMBL" id="NGZ44583.1"/>
    </source>
</evidence>
<dbReference type="EMBL" id="SEWW01000005">
    <property type="protein sequence ID" value="NGZ44583.1"/>
    <property type="molecule type" value="Genomic_DNA"/>
</dbReference>
<keyword evidence="2" id="KW-0479">Metal-binding</keyword>
<keyword evidence="5" id="KW-0732">Signal</keyword>
<keyword evidence="4" id="KW-0106">Calcium</keyword>
<evidence type="ECO:0000256" key="4">
    <source>
        <dbReference type="ARBA" id="ARBA00022837"/>
    </source>
</evidence>
<dbReference type="Gene3D" id="3.40.720.10">
    <property type="entry name" value="Alkaline Phosphatase, subunit A"/>
    <property type="match status" value="2"/>
</dbReference>
<dbReference type="PROSITE" id="PS00523">
    <property type="entry name" value="SULFATASE_1"/>
    <property type="match status" value="1"/>
</dbReference>
<dbReference type="Pfam" id="PF14707">
    <property type="entry name" value="Sulfatase_C"/>
    <property type="match status" value="1"/>
</dbReference>
<dbReference type="Pfam" id="PF00884">
    <property type="entry name" value="Sulfatase"/>
    <property type="match status" value="2"/>
</dbReference>
<organism evidence="7 8">
    <name type="scientific">Aquirufa beregesia</name>
    <dbReference type="NCBI Taxonomy" id="2516556"/>
    <lineage>
        <taxon>Bacteria</taxon>
        <taxon>Pseudomonadati</taxon>
        <taxon>Bacteroidota</taxon>
        <taxon>Cytophagia</taxon>
        <taxon>Cytophagales</taxon>
        <taxon>Flectobacillaceae</taxon>
        <taxon>Aquirufa</taxon>
    </lineage>
</organism>
<evidence type="ECO:0000313" key="8">
    <source>
        <dbReference type="Proteomes" id="UP001318301"/>
    </source>
</evidence>
<dbReference type="Proteomes" id="UP001318301">
    <property type="component" value="Unassembled WGS sequence"/>
</dbReference>
<protein>
    <recommendedName>
        <fullName evidence="6">Sulfatase N-terminal domain-containing protein</fullName>
    </recommendedName>
</protein>
<dbReference type="InterPro" id="IPR024607">
    <property type="entry name" value="Sulfatase_CS"/>
</dbReference>